<feature type="transmembrane region" description="Helical" evidence="5">
    <location>
        <begin position="226"/>
        <end position="246"/>
    </location>
</feature>
<dbReference type="Pfam" id="PF01061">
    <property type="entry name" value="ABC2_membrane"/>
    <property type="match status" value="1"/>
</dbReference>
<feature type="transmembrane region" description="Helical" evidence="5">
    <location>
        <begin position="24"/>
        <end position="42"/>
    </location>
</feature>
<keyword evidence="4 5" id="KW-0472">Membrane</keyword>
<dbReference type="GO" id="GO:0043190">
    <property type="term" value="C:ATP-binding cassette (ABC) transporter complex"/>
    <property type="evidence" value="ECO:0007669"/>
    <property type="project" value="InterPro"/>
</dbReference>
<evidence type="ECO:0000256" key="2">
    <source>
        <dbReference type="ARBA" id="ARBA00022692"/>
    </source>
</evidence>
<accession>A0A2R4X1D3</accession>
<evidence type="ECO:0000256" key="4">
    <source>
        <dbReference type="ARBA" id="ARBA00023136"/>
    </source>
</evidence>
<dbReference type="Proteomes" id="UP000244727">
    <property type="component" value="Chromosome"/>
</dbReference>
<evidence type="ECO:0000313" key="7">
    <source>
        <dbReference type="EMBL" id="AWB27601.1"/>
    </source>
</evidence>
<reference evidence="7 8" key="1">
    <citation type="submission" date="2018-04" db="EMBL/GenBank/DDBJ databases">
        <title>Halococcoides cellulosivorans gen. nov., sp. nov., an extremely halophilic cellulose-utilizing haloarchaeon from hypersaline lakes.</title>
        <authorList>
            <person name="Sorokin D.Y."/>
            <person name="Toshchakov S.V."/>
            <person name="Samarov N.I."/>
            <person name="Korzhenkov A."/>
            <person name="Kublanov I.V."/>
        </authorList>
    </citation>
    <scope>NUCLEOTIDE SEQUENCE [LARGE SCALE GENOMIC DNA]</scope>
    <source>
        <strain evidence="7 8">HArcel1</strain>
    </source>
</reference>
<dbReference type="KEGG" id="harc:HARCEL1_07695"/>
<comment type="subcellular location">
    <subcellularLocation>
        <location evidence="1">Membrane</location>
        <topology evidence="1">Multi-pass membrane protein</topology>
    </subcellularLocation>
</comment>
<organism evidence="7 8">
    <name type="scientific">Halococcoides cellulosivorans</name>
    <dbReference type="NCBI Taxonomy" id="1679096"/>
    <lineage>
        <taxon>Archaea</taxon>
        <taxon>Methanobacteriati</taxon>
        <taxon>Methanobacteriota</taxon>
        <taxon>Stenosarchaea group</taxon>
        <taxon>Halobacteria</taxon>
        <taxon>Halobacteriales</taxon>
        <taxon>Haloarculaceae</taxon>
        <taxon>Halococcoides</taxon>
    </lineage>
</organism>
<protein>
    <submittedName>
        <fullName evidence="7">ABC transporter permease</fullName>
    </submittedName>
</protein>
<dbReference type="InterPro" id="IPR051784">
    <property type="entry name" value="Nod_factor_ABC_transporter"/>
</dbReference>
<dbReference type="GO" id="GO:0140359">
    <property type="term" value="F:ABC-type transporter activity"/>
    <property type="evidence" value="ECO:0007669"/>
    <property type="project" value="InterPro"/>
</dbReference>
<feature type="transmembrane region" description="Helical" evidence="5">
    <location>
        <begin position="62"/>
        <end position="80"/>
    </location>
</feature>
<dbReference type="PANTHER" id="PTHR43229:SF6">
    <property type="entry name" value="ABC-TYPE MULTIDRUG TRANSPORT SYSTEM, PERMEASE COMPONENT"/>
    <property type="match status" value="1"/>
</dbReference>
<sequence>MSRTRRIRAESLAALRSFLRRRTAVFFTFVFPIVLIAIFAGLVRTGGAGLFGESPGSYVPAYLAVVVVFTPLSRVASEVVRHREGRRFEKLATTPLGPAEWLLAQTLVTVALVSLGAIAVLVALLGVGSRVPLSPWLVVYVPITTAVFCGLGAIIGSLADDRDGAIAASNGIALPLVLLSETFVASASLPAWFRPAIELSPVTYFARGLRAAGESGAIGWPGSVPASAAVLVVCAVLTLGVAVRVLPWRSTAP</sequence>
<proteinExistence type="predicted"/>
<dbReference type="PIRSF" id="PIRSF006648">
    <property type="entry name" value="DrrB"/>
    <property type="match status" value="1"/>
</dbReference>
<evidence type="ECO:0000256" key="1">
    <source>
        <dbReference type="ARBA" id="ARBA00004141"/>
    </source>
</evidence>
<feature type="transmembrane region" description="Helical" evidence="5">
    <location>
        <begin position="171"/>
        <end position="193"/>
    </location>
</feature>
<evidence type="ECO:0000256" key="5">
    <source>
        <dbReference type="SAM" id="Phobius"/>
    </source>
</evidence>
<evidence type="ECO:0000256" key="3">
    <source>
        <dbReference type="ARBA" id="ARBA00022989"/>
    </source>
</evidence>
<feature type="domain" description="ABC transmembrane type-2" evidence="6">
    <location>
        <begin position="23"/>
        <end position="249"/>
    </location>
</feature>
<gene>
    <name evidence="7" type="ORF">HARCEL1_07695</name>
</gene>
<feature type="transmembrane region" description="Helical" evidence="5">
    <location>
        <begin position="101"/>
        <end position="125"/>
    </location>
</feature>
<dbReference type="GeneID" id="36512380"/>
<dbReference type="InterPro" id="IPR000412">
    <property type="entry name" value="ABC_2_transport"/>
</dbReference>
<dbReference type="PANTHER" id="PTHR43229">
    <property type="entry name" value="NODULATION PROTEIN J"/>
    <property type="match status" value="1"/>
</dbReference>
<keyword evidence="8" id="KW-1185">Reference proteome</keyword>
<evidence type="ECO:0000313" key="8">
    <source>
        <dbReference type="Proteomes" id="UP000244727"/>
    </source>
</evidence>
<name>A0A2R4X1D3_9EURY</name>
<dbReference type="AlphaFoldDB" id="A0A2R4X1D3"/>
<dbReference type="InterPro" id="IPR013525">
    <property type="entry name" value="ABC2_TM"/>
</dbReference>
<keyword evidence="2 5" id="KW-0812">Transmembrane</keyword>
<evidence type="ECO:0000259" key="6">
    <source>
        <dbReference type="PROSITE" id="PS51012"/>
    </source>
</evidence>
<dbReference type="EMBL" id="CP028858">
    <property type="protein sequence ID" value="AWB27601.1"/>
    <property type="molecule type" value="Genomic_DNA"/>
</dbReference>
<dbReference type="InterPro" id="IPR047817">
    <property type="entry name" value="ABC2_TM_bact-type"/>
</dbReference>
<keyword evidence="3 5" id="KW-1133">Transmembrane helix</keyword>
<dbReference type="RefSeq" id="WP_108382021.1">
    <property type="nucleotide sequence ID" value="NZ_CP028858.1"/>
</dbReference>
<feature type="transmembrane region" description="Helical" evidence="5">
    <location>
        <begin position="137"/>
        <end position="159"/>
    </location>
</feature>
<dbReference type="PROSITE" id="PS51012">
    <property type="entry name" value="ABC_TM2"/>
    <property type="match status" value="1"/>
</dbReference>